<evidence type="ECO:0000256" key="1">
    <source>
        <dbReference type="ARBA" id="ARBA00004651"/>
    </source>
</evidence>
<dbReference type="InterPro" id="IPR035919">
    <property type="entry name" value="EAL_sf"/>
</dbReference>
<evidence type="ECO:0000313" key="12">
    <source>
        <dbReference type="Proteomes" id="UP000514462"/>
    </source>
</evidence>
<organism evidence="11 12">
    <name type="scientific">Klebsiella aerogenes</name>
    <name type="common">Enterobacter aerogenes</name>
    <dbReference type="NCBI Taxonomy" id="548"/>
    <lineage>
        <taxon>Bacteria</taxon>
        <taxon>Pseudomonadati</taxon>
        <taxon>Pseudomonadota</taxon>
        <taxon>Gammaproteobacteria</taxon>
        <taxon>Enterobacterales</taxon>
        <taxon>Enterobacteriaceae</taxon>
        <taxon>Klebsiella/Raoultella group</taxon>
        <taxon>Klebsiella</taxon>
    </lineage>
</organism>
<dbReference type="Pfam" id="PF12792">
    <property type="entry name" value="CSS-motif"/>
    <property type="match status" value="1"/>
</dbReference>
<evidence type="ECO:0000256" key="5">
    <source>
        <dbReference type="ARBA" id="ARBA00022692"/>
    </source>
</evidence>
<dbReference type="PANTHER" id="PTHR33121:SF79">
    <property type="entry name" value="CYCLIC DI-GMP PHOSPHODIESTERASE PDED-RELATED"/>
    <property type="match status" value="1"/>
</dbReference>
<evidence type="ECO:0000256" key="2">
    <source>
        <dbReference type="ARBA" id="ARBA00012282"/>
    </source>
</evidence>
<keyword evidence="5" id="KW-0812">Transmembrane</keyword>
<dbReference type="PROSITE" id="PS50883">
    <property type="entry name" value="EAL"/>
    <property type="match status" value="1"/>
</dbReference>
<keyword evidence="4" id="KW-0973">c-di-GMP</keyword>
<dbReference type="AlphaFoldDB" id="A0AAP9QZ88"/>
<evidence type="ECO:0000256" key="6">
    <source>
        <dbReference type="ARBA" id="ARBA00022801"/>
    </source>
</evidence>
<dbReference type="EC" id="3.1.4.52" evidence="2"/>
<accession>A0AAP9QZ88</accession>
<gene>
    <name evidence="11" type="ORF">HV331_20475</name>
</gene>
<comment type="subcellular location">
    <subcellularLocation>
        <location evidence="1">Cell membrane</location>
        <topology evidence="1">Multi-pass membrane protein</topology>
    </subcellularLocation>
</comment>
<dbReference type="GO" id="GO:0005886">
    <property type="term" value="C:plasma membrane"/>
    <property type="evidence" value="ECO:0007669"/>
    <property type="project" value="UniProtKB-SubCell"/>
</dbReference>
<dbReference type="InterPro" id="IPR050706">
    <property type="entry name" value="Cyclic-di-GMP_PDE-like"/>
</dbReference>
<keyword evidence="7" id="KW-1133">Transmembrane helix</keyword>
<name>A0AAP9QZ88_KLEAE</name>
<dbReference type="CDD" id="cd01948">
    <property type="entry name" value="EAL"/>
    <property type="match status" value="1"/>
</dbReference>
<keyword evidence="6" id="KW-0378">Hydrolase</keyword>
<protein>
    <recommendedName>
        <fullName evidence="2">cyclic-guanylate-specific phosphodiesterase</fullName>
        <ecNumber evidence="2">3.1.4.52</ecNumber>
    </recommendedName>
</protein>
<proteinExistence type="predicted"/>
<dbReference type="InterPro" id="IPR001633">
    <property type="entry name" value="EAL_dom"/>
</dbReference>
<evidence type="ECO:0000256" key="7">
    <source>
        <dbReference type="ARBA" id="ARBA00022989"/>
    </source>
</evidence>
<keyword evidence="3" id="KW-1003">Cell membrane</keyword>
<evidence type="ECO:0000313" key="11">
    <source>
        <dbReference type="EMBL" id="QMR41717.1"/>
    </source>
</evidence>
<dbReference type="EMBL" id="CP055904">
    <property type="protein sequence ID" value="QMR41717.1"/>
    <property type="molecule type" value="Genomic_DNA"/>
</dbReference>
<dbReference type="SMART" id="SM00052">
    <property type="entry name" value="EAL"/>
    <property type="match status" value="1"/>
</dbReference>
<keyword evidence="8" id="KW-0472">Membrane</keyword>
<evidence type="ECO:0000256" key="3">
    <source>
        <dbReference type="ARBA" id="ARBA00022475"/>
    </source>
</evidence>
<reference evidence="12" key="1">
    <citation type="submission" date="2020-06" db="EMBL/GenBank/DDBJ databases">
        <title>REHAB project genomes.</title>
        <authorList>
            <person name="Shaw L.P."/>
        </authorList>
    </citation>
    <scope>NUCLEOTIDE SEQUENCE [LARGE SCALE GENOMIC DNA]</scope>
    <source>
        <strain evidence="12">RHBSTW-00938</strain>
    </source>
</reference>
<dbReference type="Gene3D" id="3.20.20.450">
    <property type="entry name" value="EAL domain"/>
    <property type="match status" value="1"/>
</dbReference>
<dbReference type="SUPFAM" id="SSF141868">
    <property type="entry name" value="EAL domain-like"/>
    <property type="match status" value="1"/>
</dbReference>
<evidence type="ECO:0000259" key="10">
    <source>
        <dbReference type="PROSITE" id="PS50883"/>
    </source>
</evidence>
<evidence type="ECO:0000256" key="9">
    <source>
        <dbReference type="ARBA" id="ARBA00034290"/>
    </source>
</evidence>
<evidence type="ECO:0000256" key="4">
    <source>
        <dbReference type="ARBA" id="ARBA00022636"/>
    </source>
</evidence>
<dbReference type="Proteomes" id="UP000514462">
    <property type="component" value="Chromosome"/>
</dbReference>
<sequence>MQNAQKVISTYRRKRILVCLAVAFLTLAVTLTIRFISQRSQNQQRILTVTRNMVIAMDNILQPLAAKHATLLSMVGKPCQDVHLELRKTAATLQTVRSIILVQSGMAYCSSIFGPRHVAIHQLQPTLPAVNPLLAFSTDNSLLKGTPVLIQWYPSSVSGADGALLIINIELLGELILKEKSSLISDISLTVGNKSFLSDVGVVASERLPGLPIIYQQSSSQFPFTINISGPGASAVALEELPAELPLALMFSLLMTGIAWLTTAGRMTFSREITLGIAAHEFELWCQPLQDLRTQECCGVEILLRWNNPRRGNISPDVFIPIAEGDNLIVPLTRYVIAETARRLHHFPQDANFHIGINVAARHFSNGELLRDLHTYWFSANPVQQLVVELTERDVLREGDHHMAEHLHFKGVQLAIDDFGTGNSSLSWLEKLRPDVLKIDKSYTGAIGIDGVNATVTDMIIALAHRLKIVTIAEGVETQEQKIYMRSHGVDLLQGYYYARPLPVEDFPRWLAEEKHRLAATGGKKQPAGQV</sequence>
<dbReference type="RefSeq" id="WP_047037347.1">
    <property type="nucleotide sequence ID" value="NZ_CP055904.1"/>
</dbReference>
<dbReference type="PANTHER" id="PTHR33121">
    <property type="entry name" value="CYCLIC DI-GMP PHOSPHODIESTERASE PDEF"/>
    <property type="match status" value="1"/>
</dbReference>
<comment type="catalytic activity">
    <reaction evidence="9">
        <text>3',3'-c-di-GMP + H2O = 5'-phosphoguanylyl(3'-&gt;5')guanosine + H(+)</text>
        <dbReference type="Rhea" id="RHEA:24902"/>
        <dbReference type="ChEBI" id="CHEBI:15377"/>
        <dbReference type="ChEBI" id="CHEBI:15378"/>
        <dbReference type="ChEBI" id="CHEBI:58754"/>
        <dbReference type="ChEBI" id="CHEBI:58805"/>
        <dbReference type="EC" id="3.1.4.52"/>
    </reaction>
</comment>
<dbReference type="GO" id="GO:0071111">
    <property type="term" value="F:cyclic-guanylate-specific phosphodiesterase activity"/>
    <property type="evidence" value="ECO:0007669"/>
    <property type="project" value="UniProtKB-EC"/>
</dbReference>
<evidence type="ECO:0000256" key="8">
    <source>
        <dbReference type="ARBA" id="ARBA00023136"/>
    </source>
</evidence>
<dbReference type="InterPro" id="IPR024744">
    <property type="entry name" value="CSS-motif_dom"/>
</dbReference>
<dbReference type="Pfam" id="PF00563">
    <property type="entry name" value="EAL"/>
    <property type="match status" value="1"/>
</dbReference>
<feature type="domain" description="EAL" evidence="10">
    <location>
        <begin position="266"/>
        <end position="515"/>
    </location>
</feature>